<feature type="chain" id="PRO_5008589190" description="Bifunctional inhibitor/plant lipid transfer protein/seed storage helical domain-containing protein" evidence="1">
    <location>
        <begin position="27"/>
        <end position="103"/>
    </location>
</feature>
<dbReference type="InParanoid" id="A0A1B6PQR8"/>
<evidence type="ECO:0000313" key="3">
    <source>
        <dbReference type="Proteomes" id="UP000000768"/>
    </source>
</evidence>
<evidence type="ECO:0000313" key="2">
    <source>
        <dbReference type="EMBL" id="KXG28006.1"/>
    </source>
</evidence>
<evidence type="ECO:0000256" key="1">
    <source>
        <dbReference type="SAM" id="SignalP"/>
    </source>
</evidence>
<proteinExistence type="predicted"/>
<sequence>MTFGKFATVVILLACTLLTSLNLVTGGCTEQDKNEILNLCKDNVKRGAPVVTLPLDCPCCVKAKKVKDMLCILQWMTFPEKRIYDENKIIRLQWWCKVNQITV</sequence>
<name>A0A1B6PQR8_SORBI</name>
<dbReference type="PROSITE" id="PS51257">
    <property type="entry name" value="PROKAR_LIPOPROTEIN"/>
    <property type="match status" value="1"/>
</dbReference>
<feature type="signal peptide" evidence="1">
    <location>
        <begin position="1"/>
        <end position="26"/>
    </location>
</feature>
<reference evidence="3" key="2">
    <citation type="journal article" date="2018" name="Plant J.">
        <title>The Sorghum bicolor reference genome: improved assembly, gene annotations, a transcriptome atlas, and signatures of genome organization.</title>
        <authorList>
            <person name="McCormick R.F."/>
            <person name="Truong S.K."/>
            <person name="Sreedasyam A."/>
            <person name="Jenkins J."/>
            <person name="Shu S."/>
            <person name="Sims D."/>
            <person name="Kennedy M."/>
            <person name="Amirebrahimi M."/>
            <person name="Weers B.D."/>
            <person name="McKinley B."/>
            <person name="Mattison A."/>
            <person name="Morishige D.T."/>
            <person name="Grimwood J."/>
            <person name="Schmutz J."/>
            <person name="Mullet J.E."/>
        </authorList>
    </citation>
    <scope>NUCLEOTIDE SEQUENCE [LARGE SCALE GENOMIC DNA]</scope>
    <source>
        <strain evidence="3">cv. BTx623</strain>
    </source>
</reference>
<organism evidence="2 3">
    <name type="scientific">Sorghum bicolor</name>
    <name type="common">Sorghum</name>
    <name type="synonym">Sorghum vulgare</name>
    <dbReference type="NCBI Taxonomy" id="4558"/>
    <lineage>
        <taxon>Eukaryota</taxon>
        <taxon>Viridiplantae</taxon>
        <taxon>Streptophyta</taxon>
        <taxon>Embryophyta</taxon>
        <taxon>Tracheophyta</taxon>
        <taxon>Spermatophyta</taxon>
        <taxon>Magnoliopsida</taxon>
        <taxon>Liliopsida</taxon>
        <taxon>Poales</taxon>
        <taxon>Poaceae</taxon>
        <taxon>PACMAD clade</taxon>
        <taxon>Panicoideae</taxon>
        <taxon>Andropogonodae</taxon>
        <taxon>Andropogoneae</taxon>
        <taxon>Sorghinae</taxon>
        <taxon>Sorghum</taxon>
    </lineage>
</organism>
<keyword evidence="1" id="KW-0732">Signal</keyword>
<evidence type="ECO:0008006" key="4">
    <source>
        <dbReference type="Google" id="ProtNLM"/>
    </source>
</evidence>
<dbReference type="EMBL" id="CM000764">
    <property type="protein sequence ID" value="KXG28006.1"/>
    <property type="molecule type" value="Genomic_DNA"/>
</dbReference>
<accession>A0A1B6PQR8</accession>
<gene>
    <name evidence="2" type="ORF">SORBI_3005G074900</name>
</gene>
<dbReference type="OMA" id="CILQWMT"/>
<dbReference type="AlphaFoldDB" id="A0A1B6PQR8"/>
<keyword evidence="3" id="KW-1185">Reference proteome</keyword>
<dbReference type="Proteomes" id="UP000000768">
    <property type="component" value="Chromosome 5"/>
</dbReference>
<protein>
    <recommendedName>
        <fullName evidence="4">Bifunctional inhibitor/plant lipid transfer protein/seed storage helical domain-containing protein</fullName>
    </recommendedName>
</protein>
<reference evidence="2 3" key="1">
    <citation type="journal article" date="2009" name="Nature">
        <title>The Sorghum bicolor genome and the diversification of grasses.</title>
        <authorList>
            <person name="Paterson A.H."/>
            <person name="Bowers J.E."/>
            <person name="Bruggmann R."/>
            <person name="Dubchak I."/>
            <person name="Grimwood J."/>
            <person name="Gundlach H."/>
            <person name="Haberer G."/>
            <person name="Hellsten U."/>
            <person name="Mitros T."/>
            <person name="Poliakov A."/>
            <person name="Schmutz J."/>
            <person name="Spannagl M."/>
            <person name="Tang H."/>
            <person name="Wang X."/>
            <person name="Wicker T."/>
            <person name="Bharti A.K."/>
            <person name="Chapman J."/>
            <person name="Feltus F.A."/>
            <person name="Gowik U."/>
            <person name="Grigoriev I.V."/>
            <person name="Lyons E."/>
            <person name="Maher C.A."/>
            <person name="Martis M."/>
            <person name="Narechania A."/>
            <person name="Otillar R.P."/>
            <person name="Penning B.W."/>
            <person name="Salamov A.A."/>
            <person name="Wang Y."/>
            <person name="Zhang L."/>
            <person name="Carpita N.C."/>
            <person name="Freeling M."/>
            <person name="Gingle A.R."/>
            <person name="Hash C.T."/>
            <person name="Keller B."/>
            <person name="Klein P."/>
            <person name="Kresovich S."/>
            <person name="McCann M.C."/>
            <person name="Ming R."/>
            <person name="Peterson D.G."/>
            <person name="Mehboob-ur-Rahman"/>
            <person name="Ware D."/>
            <person name="Westhoff P."/>
            <person name="Mayer K.F."/>
            <person name="Messing J."/>
            <person name="Rokhsar D.S."/>
        </authorList>
    </citation>
    <scope>NUCLEOTIDE SEQUENCE [LARGE SCALE GENOMIC DNA]</scope>
    <source>
        <strain evidence="3">cv. BTx623</strain>
    </source>
</reference>
<dbReference type="Gramene" id="KXG28006">
    <property type="protein sequence ID" value="KXG28006"/>
    <property type="gene ID" value="SORBI_3005G074900"/>
</dbReference>